<name>A0A090QW87_NONUL</name>
<dbReference type="PANTHER" id="PTHR43318:SF1">
    <property type="entry name" value="POLYSACCHARIDE BIOSYNTHESIS PROTEIN EPSC-RELATED"/>
    <property type="match status" value="1"/>
</dbReference>
<evidence type="ECO:0000313" key="4">
    <source>
        <dbReference type="Proteomes" id="UP000029226"/>
    </source>
</evidence>
<reference evidence="3 4" key="1">
    <citation type="journal article" date="2014" name="Genome Announc.">
        <title>Draft Genome Sequences of Marine Flavobacterium Nonlabens Strains NR17, NR24, NR27, NR32, NR33, and Ara13.</title>
        <authorList>
            <person name="Nakanishi M."/>
            <person name="Meirelles P."/>
            <person name="Suzuki R."/>
            <person name="Takatani N."/>
            <person name="Mino S."/>
            <person name="Suda W."/>
            <person name="Oshima K."/>
            <person name="Hattori M."/>
            <person name="Ohkuma M."/>
            <person name="Hosokawa M."/>
            <person name="Miyashita K."/>
            <person name="Thompson F.L."/>
            <person name="Niwa A."/>
            <person name="Sawabe T."/>
            <person name="Sawabe T."/>
        </authorList>
    </citation>
    <scope>NUCLEOTIDE SEQUENCE [LARGE SCALE GENOMIC DNA]</scope>
    <source>
        <strain evidence="4">JCM19314</strain>
    </source>
</reference>
<gene>
    <name evidence="3" type="ORF">JCM19314_906</name>
</gene>
<dbReference type="PANTHER" id="PTHR43318">
    <property type="entry name" value="UDP-N-ACETYLGLUCOSAMINE 4,6-DEHYDRATASE"/>
    <property type="match status" value="1"/>
</dbReference>
<evidence type="ECO:0000313" key="3">
    <source>
        <dbReference type="EMBL" id="GAK99721.1"/>
    </source>
</evidence>
<comment type="similarity">
    <text evidence="1">Belongs to the polysaccharide synthase family.</text>
</comment>
<dbReference type="AlphaFoldDB" id="A0A090QW87"/>
<evidence type="ECO:0000256" key="1">
    <source>
        <dbReference type="ARBA" id="ARBA00007430"/>
    </source>
</evidence>
<accession>A0A090QW87</accession>
<proteinExistence type="inferred from homology"/>
<evidence type="ECO:0000259" key="2">
    <source>
        <dbReference type="Pfam" id="PF02719"/>
    </source>
</evidence>
<dbReference type="InterPro" id="IPR051203">
    <property type="entry name" value="Polysaccharide_Synthase-Rel"/>
</dbReference>
<dbReference type="Gene3D" id="3.40.50.720">
    <property type="entry name" value="NAD(P)-binding Rossmann-like Domain"/>
    <property type="match status" value="1"/>
</dbReference>
<dbReference type="EMBL" id="BBMM01000003">
    <property type="protein sequence ID" value="GAK99721.1"/>
    <property type="molecule type" value="Genomic_DNA"/>
</dbReference>
<sequence>MRQVSQFNPKKLIVLDQAESPLHELELELRTMFTDVAFEFVLADVGNLKRLTNLFNKEDISVVFHAAAYKHVPLIENNPSEAVFVNIIGTMHLANLSSQFGVDRFVMVSTDKAVNPTNVMGASKRAAEIYVQALQAKESKTCFITTRFGNVLGSNGSVIPHFKKQIAAGGPVTVTHQDIIRYFMTIPEACQLVLQAGTMGGQGGEVFVFDMGGKPVRIMDLAEKMIKLSGFVPYEQIDIKVIGLRPGEKLFEELLNDKAKTLQTHHKKIMRAKDQVLCMEEVNNFIIDIAAAAEQQNNTLVVKRLKELIPEFLSQNSIYEELDKDVKIRT</sequence>
<dbReference type="SUPFAM" id="SSF51735">
    <property type="entry name" value="NAD(P)-binding Rossmann-fold domains"/>
    <property type="match status" value="1"/>
</dbReference>
<dbReference type="InterPro" id="IPR003869">
    <property type="entry name" value="Polysac_CapD-like"/>
</dbReference>
<dbReference type="InterPro" id="IPR036291">
    <property type="entry name" value="NAD(P)-bd_dom_sf"/>
</dbReference>
<dbReference type="CDD" id="cd05237">
    <property type="entry name" value="UDP_invert_4-6DH_SDR_e"/>
    <property type="match status" value="1"/>
</dbReference>
<organism evidence="3 4">
    <name type="scientific">Nonlabens ulvanivorans</name>
    <name type="common">Persicivirga ulvanivorans</name>
    <dbReference type="NCBI Taxonomy" id="906888"/>
    <lineage>
        <taxon>Bacteria</taxon>
        <taxon>Pseudomonadati</taxon>
        <taxon>Bacteroidota</taxon>
        <taxon>Flavobacteriia</taxon>
        <taxon>Flavobacteriales</taxon>
        <taxon>Flavobacteriaceae</taxon>
        <taxon>Nonlabens</taxon>
    </lineage>
</organism>
<dbReference type="Proteomes" id="UP000029226">
    <property type="component" value="Unassembled WGS sequence"/>
</dbReference>
<dbReference type="Pfam" id="PF02719">
    <property type="entry name" value="Polysacc_synt_2"/>
    <property type="match status" value="1"/>
</dbReference>
<feature type="domain" description="Polysaccharide biosynthesis protein CapD-like" evidence="2">
    <location>
        <begin position="1"/>
        <end position="273"/>
    </location>
</feature>
<comment type="caution">
    <text evidence="3">The sequence shown here is derived from an EMBL/GenBank/DDBJ whole genome shotgun (WGS) entry which is preliminary data.</text>
</comment>
<protein>
    <submittedName>
        <fullName evidence="3">UDP-N-acetylglucosamine 4,6-dehydratase</fullName>
    </submittedName>
</protein>